<evidence type="ECO:0000313" key="12">
    <source>
        <dbReference type="EMBL" id="KAJ4924338.1"/>
    </source>
</evidence>
<dbReference type="GO" id="GO:0035023">
    <property type="term" value="P:regulation of Rho protein signal transduction"/>
    <property type="evidence" value="ECO:0007669"/>
    <property type="project" value="InterPro"/>
</dbReference>
<dbReference type="GO" id="GO:0007165">
    <property type="term" value="P:signal transduction"/>
    <property type="evidence" value="ECO:0007669"/>
    <property type="project" value="InterPro"/>
</dbReference>
<dbReference type="InterPro" id="IPR000198">
    <property type="entry name" value="RhoGAP_dom"/>
</dbReference>
<dbReference type="Gene3D" id="3.10.20.90">
    <property type="entry name" value="Phosphatidylinositol 3-kinase Catalytic Subunit, Chain A, domain 1"/>
    <property type="match status" value="1"/>
</dbReference>
<evidence type="ECO:0008006" key="14">
    <source>
        <dbReference type="Google" id="ProtNLM"/>
    </source>
</evidence>
<dbReference type="EMBL" id="JAPTMU010000023">
    <property type="protein sequence ID" value="KAJ4924338.1"/>
    <property type="molecule type" value="Genomic_DNA"/>
</dbReference>
<dbReference type="PROSITE" id="PS50200">
    <property type="entry name" value="RA"/>
    <property type="match status" value="1"/>
</dbReference>
<feature type="compositionally biased region" description="Basic and acidic residues" evidence="8">
    <location>
        <begin position="31"/>
        <end position="43"/>
    </location>
</feature>
<dbReference type="Pfam" id="PF00788">
    <property type="entry name" value="RA"/>
    <property type="match status" value="1"/>
</dbReference>
<feature type="domain" description="Rho-GAP" evidence="11">
    <location>
        <begin position="745"/>
        <end position="921"/>
    </location>
</feature>
<dbReference type="CDD" id="cd12949">
    <property type="entry name" value="NOPS_PSPC1"/>
    <property type="match status" value="1"/>
</dbReference>
<dbReference type="InterPro" id="IPR012677">
    <property type="entry name" value="Nucleotide-bd_a/b_plait_sf"/>
</dbReference>
<feature type="compositionally biased region" description="Gly residues" evidence="8">
    <location>
        <begin position="1232"/>
        <end position="1242"/>
    </location>
</feature>
<comment type="subcellular location">
    <subcellularLocation>
        <location evidence="1">Nucleus speckle</location>
    </subcellularLocation>
</comment>
<evidence type="ECO:0000259" key="9">
    <source>
        <dbReference type="PROSITE" id="PS50102"/>
    </source>
</evidence>
<dbReference type="PROSITE" id="PS50102">
    <property type="entry name" value="RRM"/>
    <property type="match status" value="2"/>
</dbReference>
<evidence type="ECO:0000256" key="1">
    <source>
        <dbReference type="ARBA" id="ARBA00004324"/>
    </source>
</evidence>
<dbReference type="CDD" id="cd17115">
    <property type="entry name" value="RA_RHG20"/>
    <property type="match status" value="1"/>
</dbReference>
<dbReference type="SMART" id="SM00360">
    <property type="entry name" value="RRM"/>
    <property type="match status" value="2"/>
</dbReference>
<dbReference type="CDD" id="cd04402">
    <property type="entry name" value="RhoGAP_ARHGAP20"/>
    <property type="match status" value="1"/>
</dbReference>
<feature type="region of interest" description="Disordered" evidence="8">
    <location>
        <begin position="1"/>
        <end position="67"/>
    </location>
</feature>
<dbReference type="InterPro" id="IPR029071">
    <property type="entry name" value="Ubiquitin-like_domsf"/>
</dbReference>
<dbReference type="Pfam" id="PF22286">
    <property type="entry name" value="RHG20_PH"/>
    <property type="match status" value="1"/>
</dbReference>
<reference evidence="12" key="1">
    <citation type="submission" date="2022-11" db="EMBL/GenBank/DDBJ databases">
        <title>Chromosome-level genome of Pogonophryne albipinna.</title>
        <authorList>
            <person name="Jo E."/>
        </authorList>
    </citation>
    <scope>NUCLEOTIDE SEQUENCE</scope>
    <source>
        <strain evidence="12">SGF0006</strain>
        <tissue evidence="12">Muscle</tissue>
    </source>
</reference>
<feature type="compositionally biased region" description="Basic and acidic residues" evidence="8">
    <location>
        <begin position="1203"/>
        <end position="1214"/>
    </location>
</feature>
<dbReference type="Gene3D" id="2.30.29.30">
    <property type="entry name" value="Pleckstrin-homology domain (PH domain)/Phosphotyrosine-binding domain (PTB)"/>
    <property type="match status" value="1"/>
</dbReference>
<name>A0AAD6AGG1_9TELE</name>
<dbReference type="FunFam" id="3.30.70.330:FF:000043">
    <property type="entry name" value="paraspeckle component 1 isoform X1"/>
    <property type="match status" value="1"/>
</dbReference>
<evidence type="ECO:0000259" key="10">
    <source>
        <dbReference type="PROSITE" id="PS50200"/>
    </source>
</evidence>
<dbReference type="Gene3D" id="1.10.555.10">
    <property type="entry name" value="Rho GTPase activation protein"/>
    <property type="match status" value="1"/>
</dbReference>
<keyword evidence="2" id="KW-0343">GTPase activation</keyword>
<evidence type="ECO:0000313" key="13">
    <source>
        <dbReference type="Proteomes" id="UP001219934"/>
    </source>
</evidence>
<dbReference type="SMART" id="SM00324">
    <property type="entry name" value="RhoGAP"/>
    <property type="match status" value="1"/>
</dbReference>
<dbReference type="InterPro" id="IPR047887">
    <property type="entry name" value="ARHGAP20_PH"/>
</dbReference>
<dbReference type="InterPro" id="IPR047886">
    <property type="entry name" value="ARHGAP20-like_RhoGAP"/>
</dbReference>
<feature type="domain" description="Ras-associating" evidence="10">
    <location>
        <begin position="584"/>
        <end position="696"/>
    </location>
</feature>
<feature type="compositionally biased region" description="Polar residues" evidence="8">
    <location>
        <begin position="1256"/>
        <end position="1274"/>
    </location>
</feature>
<proteinExistence type="predicted"/>
<dbReference type="PANTHER" id="PTHR23179:SF28">
    <property type="entry name" value="RHO GTPASE-ACTIVATING PROTEIN 20"/>
    <property type="match status" value="1"/>
</dbReference>
<feature type="coiled-coil region" evidence="7">
    <location>
        <begin position="284"/>
        <end position="352"/>
    </location>
</feature>
<dbReference type="InterPro" id="IPR035979">
    <property type="entry name" value="RBD_domain_sf"/>
</dbReference>
<feature type="compositionally biased region" description="Low complexity" evidence="8">
    <location>
        <begin position="1133"/>
        <end position="1144"/>
    </location>
</feature>
<organism evidence="12 13">
    <name type="scientific">Pogonophryne albipinna</name>
    <dbReference type="NCBI Taxonomy" id="1090488"/>
    <lineage>
        <taxon>Eukaryota</taxon>
        <taxon>Metazoa</taxon>
        <taxon>Chordata</taxon>
        <taxon>Craniata</taxon>
        <taxon>Vertebrata</taxon>
        <taxon>Euteleostomi</taxon>
        <taxon>Actinopterygii</taxon>
        <taxon>Neopterygii</taxon>
        <taxon>Teleostei</taxon>
        <taxon>Neoteleostei</taxon>
        <taxon>Acanthomorphata</taxon>
        <taxon>Eupercaria</taxon>
        <taxon>Perciformes</taxon>
        <taxon>Notothenioidei</taxon>
        <taxon>Pogonophryne</taxon>
    </lineage>
</organism>
<dbReference type="SUPFAM" id="SSF50729">
    <property type="entry name" value="PH domain-like"/>
    <property type="match status" value="1"/>
</dbReference>
<keyword evidence="5 6" id="KW-0694">RNA-binding</keyword>
<feature type="compositionally biased region" description="Polar residues" evidence="8">
    <location>
        <begin position="1096"/>
        <end position="1105"/>
    </location>
</feature>
<feature type="region of interest" description="Disordered" evidence="8">
    <location>
        <begin position="1174"/>
        <end position="1285"/>
    </location>
</feature>
<dbReference type="Pfam" id="PF08075">
    <property type="entry name" value="NOPS"/>
    <property type="match status" value="1"/>
</dbReference>
<evidence type="ECO:0000256" key="5">
    <source>
        <dbReference type="ARBA" id="ARBA00022884"/>
    </source>
</evidence>
<dbReference type="InterPro" id="IPR000504">
    <property type="entry name" value="RRM_dom"/>
</dbReference>
<dbReference type="GO" id="GO:0003723">
    <property type="term" value="F:RNA binding"/>
    <property type="evidence" value="ECO:0007669"/>
    <property type="project" value="UniProtKB-UniRule"/>
</dbReference>
<dbReference type="SUPFAM" id="SSF54236">
    <property type="entry name" value="Ubiquitin-like"/>
    <property type="match status" value="1"/>
</dbReference>
<evidence type="ECO:0000256" key="3">
    <source>
        <dbReference type="ARBA" id="ARBA00022553"/>
    </source>
</evidence>
<dbReference type="SUPFAM" id="SSF48350">
    <property type="entry name" value="GTPase activation domain, GAP"/>
    <property type="match status" value="1"/>
</dbReference>
<evidence type="ECO:0000256" key="4">
    <source>
        <dbReference type="ARBA" id="ARBA00022737"/>
    </source>
</evidence>
<feature type="domain" description="RRM" evidence="9">
    <location>
        <begin position="83"/>
        <end position="155"/>
    </location>
</feature>
<dbReference type="PROSITE" id="PS50238">
    <property type="entry name" value="RHOGAP"/>
    <property type="match status" value="1"/>
</dbReference>
<accession>A0AAD6AGG1</accession>
<evidence type="ECO:0000256" key="2">
    <source>
        <dbReference type="ARBA" id="ARBA00022468"/>
    </source>
</evidence>
<dbReference type="InterPro" id="IPR047888">
    <property type="entry name" value="ARHGAP20_RA"/>
</dbReference>
<dbReference type="InterPro" id="IPR012975">
    <property type="entry name" value="NOPS"/>
</dbReference>
<feature type="compositionally biased region" description="Basic residues" evidence="8">
    <location>
        <begin position="1010"/>
        <end position="1019"/>
    </location>
</feature>
<feature type="domain" description="RRM" evidence="9">
    <location>
        <begin position="157"/>
        <end position="238"/>
    </location>
</feature>
<dbReference type="Gene3D" id="3.30.70.330">
    <property type="match status" value="2"/>
</dbReference>
<dbReference type="InterPro" id="IPR011993">
    <property type="entry name" value="PH-like_dom_sf"/>
</dbReference>
<evidence type="ECO:0000256" key="6">
    <source>
        <dbReference type="PROSITE-ProRule" id="PRU00176"/>
    </source>
</evidence>
<dbReference type="Gene3D" id="6.10.250.1170">
    <property type="match status" value="1"/>
</dbReference>
<feature type="compositionally biased region" description="Basic residues" evidence="8">
    <location>
        <begin position="1110"/>
        <end position="1121"/>
    </location>
</feature>
<evidence type="ECO:0000256" key="8">
    <source>
        <dbReference type="SAM" id="MobiDB-lite"/>
    </source>
</evidence>
<feature type="compositionally biased region" description="Polar residues" evidence="8">
    <location>
        <begin position="1022"/>
        <end position="1033"/>
    </location>
</feature>
<dbReference type="GO" id="GO:0016607">
    <property type="term" value="C:nuclear speck"/>
    <property type="evidence" value="ECO:0007669"/>
    <property type="project" value="UniProtKB-SubCell"/>
</dbReference>
<comment type="caution">
    <text evidence="12">The sequence shown here is derived from an EMBL/GenBank/DDBJ whole genome shotgun (WGS) entry which is preliminary data.</text>
</comment>
<dbReference type="InterPro" id="IPR008936">
    <property type="entry name" value="Rho_GTPase_activation_prot"/>
</dbReference>
<feature type="compositionally biased region" description="Low complexity" evidence="8">
    <location>
        <begin position="1082"/>
        <end position="1095"/>
    </location>
</feature>
<feature type="region of interest" description="Disordered" evidence="8">
    <location>
        <begin position="1082"/>
        <end position="1156"/>
    </location>
</feature>
<dbReference type="Pfam" id="PF00076">
    <property type="entry name" value="RRM_1"/>
    <property type="match status" value="2"/>
</dbReference>
<sequence>MAKRNMHQATMQSSNSPQPALRTTDSPEESPGNKDSPEPKEELSPGAEPAEEAVEGSEEPRDEMTLDINSFRKPGEKTFTQRSRLFVGNLPVDIPEEEFKDMFAKYGNISEVFINRERGFGFIRLETRTLAEIAKCELDGTVMNNRPIRIRFATHGSALTVRNLLPAVTNELLEQAFSEFGPVERAIVVTDDRGRPTGRGIVEFANKAAARKALEQCTEGALLLTNTPCPAIVEPSEHFDDEDGQPEKLLHKTAKYYKERELKPHFAQPGTFEFEYSSRWKALHEMEKQQKEQVNKNIKEAKEKLEAELESAKHEHQLMMMRQDLMRRQEELRRLEELRNQELQRRQQIEMRRPAEGFKPNYPDNREQEMRGGELGPRGAANMGDGYNQGSPGANGNQGQMMGMSGRGAAIGQEGTANMGSPLMTENGAMRMKSQSYRRQSAPSMVISKALIRSRTISRDSFLVPVCPESCSLVHSLLLPGSDRSFLLHGNAQLKTGMQTQDRHLFLFSDLLVIAKAKSANHFKQKAQVCVCEMWTAGCMDEVCEGSTNPERSFVMGCSAEQKERWLSLLKSRIKEEKEKEEPKTIPLRVYGKGINTFAITKTLPVSNSDSTNEVIRLALQQFGIIGNVKDFQLWVISKRDNAPYPLIGHEFPFSIQMSHVRQAGSQGGGSRAADRQVEQMQVYKQCQFIMKPRINEAPQESADLSQKPFKRKRSLITWAFWRGSSSHLNELSVASGPRGVLFGQSLSSVCVEDTLPKPVMDMMAFLYHEGSWTRGIFRRPAGARAVRELRDSLDSGEFQLPLTRDHVFLIAGVFKDFLRSIPSSLLCCELHEEWMDDVKRMILRLPKENALLLRYLLAMLRGIQGNAHENQMTSFNLSVCIAPSMLWAPGAPCSPEVEGEETKRVCELVKFMIEHCQQILGEDPSSLFGGPPQRLTDEMGSDSWLYPLTDSSYDSLENELDVSSSPGFCSRAKPLQGSLDSILTLSDCEQEPDLLQTNMQGLKLHLQGRKSNRRKKEHAHFSSSTHDAQSLSPHRPRRCSEPAIKYVAKFRPCVSRSTLSGKDKEDEMALTLRKTGLEISSPSLLSTTNSPTATRSSLDSLNSDISHRTWAKRRGMHPNKNHLPPSYPPGSSPSSVSSALPSSGHLGSPAKEAPNWGTLKVCRGLHPNSWLKKGRKLSLTQQDNVGKEEDDKTGAGLTGKAAPEKGKAGEKGGRKLISISHPMPISSSKDAGGGGRGGGRGGHVKGRQPTHHRSTGSLQIPTHSPWIHSSDSPAESEMKPPSPSLFFKHSRPSLSLFKQHKSQSVGEGCDAMLQKRRGSEPGRVLVDRSSTFTRARLPSDPGLKISHVDSPQSHFCLSPCDTKTVRDYFSSHPRSNPQSGQQVALALMENRREWLRRCSDPSSTEQDFEKLLFAEESYV</sequence>
<dbReference type="PANTHER" id="PTHR23179">
    <property type="entry name" value="T-CELL ACTIVATION RHO GTPASE ACTIVATING PROTEIN-RELATED"/>
    <property type="match status" value="1"/>
</dbReference>
<evidence type="ECO:0000259" key="11">
    <source>
        <dbReference type="PROSITE" id="PS50238"/>
    </source>
</evidence>
<gene>
    <name evidence="12" type="ORF">JOQ06_000578</name>
</gene>
<feature type="compositionally biased region" description="Polar residues" evidence="8">
    <location>
        <begin position="7"/>
        <end position="24"/>
    </location>
</feature>
<dbReference type="Proteomes" id="UP001219934">
    <property type="component" value="Unassembled WGS sequence"/>
</dbReference>
<dbReference type="InterPro" id="IPR000159">
    <property type="entry name" value="RA_dom"/>
</dbReference>
<dbReference type="Pfam" id="PF00620">
    <property type="entry name" value="RhoGAP"/>
    <property type="match status" value="1"/>
</dbReference>
<keyword evidence="3" id="KW-0597">Phosphoprotein</keyword>
<keyword evidence="13" id="KW-1185">Reference proteome</keyword>
<dbReference type="SUPFAM" id="SSF54928">
    <property type="entry name" value="RNA-binding domain, RBD"/>
    <property type="match status" value="1"/>
</dbReference>
<evidence type="ECO:0000256" key="7">
    <source>
        <dbReference type="SAM" id="Coils"/>
    </source>
</evidence>
<feature type="region of interest" description="Disordered" evidence="8">
    <location>
        <begin position="356"/>
        <end position="397"/>
    </location>
</feature>
<feature type="compositionally biased region" description="Low complexity" evidence="8">
    <location>
        <begin position="1216"/>
        <end position="1229"/>
    </location>
</feature>
<feature type="region of interest" description="Disordered" evidence="8">
    <location>
        <begin position="1010"/>
        <end position="1038"/>
    </location>
</feature>
<keyword evidence="4" id="KW-0677">Repeat</keyword>
<protein>
    <recommendedName>
        <fullName evidence="14">Rho GTPase-activating protein 20</fullName>
    </recommendedName>
</protein>
<dbReference type="CDD" id="cd13319">
    <property type="entry name" value="PH_RARhoGAP"/>
    <property type="match status" value="1"/>
</dbReference>
<feature type="compositionally biased region" description="Basic residues" evidence="8">
    <location>
        <begin position="1243"/>
        <end position="1255"/>
    </location>
</feature>
<keyword evidence="7" id="KW-0175">Coiled coil</keyword>
<dbReference type="GO" id="GO:0005096">
    <property type="term" value="F:GTPase activator activity"/>
    <property type="evidence" value="ECO:0007669"/>
    <property type="project" value="UniProtKB-KW"/>
</dbReference>